<protein>
    <submittedName>
        <fullName evidence="1">Uncharacterized protein</fullName>
    </submittedName>
</protein>
<evidence type="ECO:0000313" key="2">
    <source>
        <dbReference type="Proteomes" id="UP000305729"/>
    </source>
</evidence>
<name>A0A5S3V3Y7_9GAMM</name>
<dbReference type="RefSeq" id="WP_138536496.1">
    <property type="nucleotide sequence ID" value="NZ_CP045429.1"/>
</dbReference>
<accession>A0A5S3V3Y7</accession>
<reference evidence="1 2" key="1">
    <citation type="submission" date="2019-10" db="EMBL/GenBank/DDBJ databases">
        <title>Pseudoalteromonas rubra S4059.</title>
        <authorList>
            <person name="Paulsen S."/>
            <person name="Wang X."/>
        </authorList>
    </citation>
    <scope>NUCLEOTIDE SEQUENCE [LARGE SCALE GENOMIC DNA]</scope>
    <source>
        <strain evidence="1 2">S4059</strain>
    </source>
</reference>
<proteinExistence type="predicted"/>
<dbReference type="AlphaFoldDB" id="A0A5S3V3Y7"/>
<dbReference type="Proteomes" id="UP000305729">
    <property type="component" value="Chromosome 1"/>
</dbReference>
<evidence type="ECO:0000313" key="1">
    <source>
        <dbReference type="EMBL" id="QPB83527.1"/>
    </source>
</evidence>
<organism evidence="1 2">
    <name type="scientific">Pseudoalteromonas rubra</name>
    <dbReference type="NCBI Taxonomy" id="43658"/>
    <lineage>
        <taxon>Bacteria</taxon>
        <taxon>Pseudomonadati</taxon>
        <taxon>Pseudomonadota</taxon>
        <taxon>Gammaproteobacteria</taxon>
        <taxon>Alteromonadales</taxon>
        <taxon>Pseudoalteromonadaceae</taxon>
        <taxon>Pseudoalteromonas</taxon>
    </lineage>
</organism>
<gene>
    <name evidence="1" type="ORF">CWC22_011220</name>
</gene>
<dbReference type="EMBL" id="CP045429">
    <property type="protein sequence ID" value="QPB83527.1"/>
    <property type="molecule type" value="Genomic_DNA"/>
</dbReference>
<sequence length="171" mass="20247">MSVVNLLWNKKIALTSDSLEGFKELKGDLWEYLVKDTNNTYRVFRSFFDNKYYVYELIEPKGETLIAKLHCNGDFETYLNKKTIKDFVWFGSQYSNLAEGKLKIDNYSKIYLNDELVAFVGGENRVNWFFKVVLHGRKIRYRKWSGIKYNSFRINERLALSLVVSYMANLD</sequence>